<name>A0AAW3T8K6_9MICO</name>
<feature type="transmembrane region" description="Helical" evidence="2">
    <location>
        <begin position="221"/>
        <end position="242"/>
    </location>
</feature>
<dbReference type="AlphaFoldDB" id="A0AAW3T8K6"/>
<organism evidence="3 4">
    <name type="scientific">Curtobacterium pusillum</name>
    <dbReference type="NCBI Taxonomy" id="69373"/>
    <lineage>
        <taxon>Bacteria</taxon>
        <taxon>Bacillati</taxon>
        <taxon>Actinomycetota</taxon>
        <taxon>Actinomycetes</taxon>
        <taxon>Micrococcales</taxon>
        <taxon>Microbacteriaceae</taxon>
        <taxon>Curtobacterium</taxon>
    </lineage>
</organism>
<feature type="transmembrane region" description="Helical" evidence="2">
    <location>
        <begin position="367"/>
        <end position="388"/>
    </location>
</feature>
<feature type="transmembrane region" description="Helical" evidence="2">
    <location>
        <begin position="310"/>
        <end position="331"/>
    </location>
</feature>
<reference evidence="3 4" key="1">
    <citation type="submission" date="2020-07" db="EMBL/GenBank/DDBJ databases">
        <title>Above-ground endophytic microbial communities from plants in different locations in the United States.</title>
        <authorList>
            <person name="Frank C."/>
        </authorList>
    </citation>
    <scope>NUCLEOTIDE SEQUENCE [LARGE SCALE GENOMIC DNA]</scope>
    <source>
        <strain evidence="3 4">WPL5_2</strain>
    </source>
</reference>
<feature type="transmembrane region" description="Helical" evidence="2">
    <location>
        <begin position="254"/>
        <end position="276"/>
    </location>
</feature>
<dbReference type="EMBL" id="JACGXP010000004">
    <property type="protein sequence ID" value="MBA8991469.1"/>
    <property type="molecule type" value="Genomic_DNA"/>
</dbReference>
<evidence type="ECO:0000313" key="3">
    <source>
        <dbReference type="EMBL" id="MBA8991469.1"/>
    </source>
</evidence>
<evidence type="ECO:0000313" key="4">
    <source>
        <dbReference type="Proteomes" id="UP000590225"/>
    </source>
</evidence>
<evidence type="ECO:0008006" key="5">
    <source>
        <dbReference type="Google" id="ProtNLM"/>
    </source>
</evidence>
<feature type="compositionally biased region" description="Low complexity" evidence="1">
    <location>
        <begin position="512"/>
        <end position="534"/>
    </location>
</feature>
<gene>
    <name evidence="3" type="ORF">FHW23_002738</name>
</gene>
<evidence type="ECO:0000256" key="2">
    <source>
        <dbReference type="SAM" id="Phobius"/>
    </source>
</evidence>
<dbReference type="RefSeq" id="WP_182516579.1">
    <property type="nucleotide sequence ID" value="NZ_JACGXP010000004.1"/>
</dbReference>
<keyword evidence="2" id="KW-1133">Transmembrane helix</keyword>
<accession>A0AAW3T8K6</accession>
<protein>
    <recommendedName>
        <fullName evidence="5">ABC transporter permease</fullName>
    </recommendedName>
</protein>
<feature type="region of interest" description="Disordered" evidence="1">
    <location>
        <begin position="1"/>
        <end position="66"/>
    </location>
</feature>
<feature type="compositionally biased region" description="Basic and acidic residues" evidence="1">
    <location>
        <begin position="535"/>
        <end position="547"/>
    </location>
</feature>
<keyword evidence="2" id="KW-0812">Transmembrane</keyword>
<sequence>MSTPRNDVPRNNDLPDRDGGPRLNPAPKQRATRPSTRGGSKPRRGAPVAGTRPNRAGSVARVRQAPVPEPQRISRYRRWFGTLHPSLQLIGLQLWMPLFFIVGFCLCYVFAFHAPHPHDVPVGVVGGDPTLSAAVQKALPGEFVFRTYDSLAQAKRDVLAGTIAVAYDPSTNEVFKATAHQFQVASLVPVTLSTVLTGIGVAAPTVTELAPLPAYDEYGTVSMYVMLAWCIGGYMVAMFIGIMGGPLRHRTRMAVIVVGGLVISLITNTLAGPVVGAIHGHWIELVLIAWGWIVAIGLAVNGLSYFAGRFIAAPAMICFVFLSMPSSGGAYPKWFMPEPFAWLNNVVVGSSMVDMIKHQIYGVGPSYARGLITMACYAAAGLVLMYFGKMWWEHRRIRAIVSGRTTMFQDAQTANREFLGRQRDAELERHGLTSTETGTLSVLRDDGWEDERANGDVFMGGRDGLEIEATPTGRVPVVRNTDRSGPPQRPGGAATAPRTRPGPRADGSTAPGRADASAHSADGAARPGGAPRPDGSAEHPHGRHADR</sequence>
<dbReference type="Proteomes" id="UP000590225">
    <property type="component" value="Unassembled WGS sequence"/>
</dbReference>
<comment type="caution">
    <text evidence="3">The sequence shown here is derived from an EMBL/GenBank/DDBJ whole genome shotgun (WGS) entry which is preliminary data.</text>
</comment>
<feature type="transmembrane region" description="Helical" evidence="2">
    <location>
        <begin position="282"/>
        <end position="303"/>
    </location>
</feature>
<keyword evidence="2" id="KW-0472">Membrane</keyword>
<feature type="region of interest" description="Disordered" evidence="1">
    <location>
        <begin position="454"/>
        <end position="547"/>
    </location>
</feature>
<feature type="transmembrane region" description="Helical" evidence="2">
    <location>
        <begin position="87"/>
        <end position="111"/>
    </location>
</feature>
<evidence type="ECO:0000256" key="1">
    <source>
        <dbReference type="SAM" id="MobiDB-lite"/>
    </source>
</evidence>
<proteinExistence type="predicted"/>
<feature type="compositionally biased region" description="Basic and acidic residues" evidence="1">
    <location>
        <begin position="7"/>
        <end position="20"/>
    </location>
</feature>